<dbReference type="AlphaFoldDB" id="A0AA38LVB8"/>
<keyword evidence="2" id="KW-0472">Membrane</keyword>
<dbReference type="PANTHER" id="PTHR34814:SF1">
    <property type="entry name" value="NITROSOGUANIDINE RESISTANCE PROTEIN SNG1"/>
    <property type="match status" value="1"/>
</dbReference>
<dbReference type="Proteomes" id="UP001164286">
    <property type="component" value="Unassembled WGS sequence"/>
</dbReference>
<dbReference type="RefSeq" id="XP_052946210.1">
    <property type="nucleotide sequence ID" value="XM_053088758.1"/>
</dbReference>
<dbReference type="GeneID" id="77727963"/>
<dbReference type="PANTHER" id="PTHR34814">
    <property type="entry name" value="NITROSOGUANIDINE RESISTANCE PROTEIN SNG1"/>
    <property type="match status" value="1"/>
</dbReference>
<dbReference type="InterPro" id="IPR022703">
    <property type="entry name" value="DUF3533"/>
</dbReference>
<protein>
    <submittedName>
        <fullName evidence="4">Response to drug-related protein</fullName>
    </submittedName>
</protein>
<feature type="transmembrane region" description="Helical" evidence="2">
    <location>
        <begin position="376"/>
        <end position="398"/>
    </location>
</feature>
<gene>
    <name evidence="4" type="ORF">MKK02DRAFT_33637</name>
</gene>
<reference evidence="4" key="1">
    <citation type="journal article" date="2022" name="G3 (Bethesda)">
        <title>High quality genome of the basidiomycete yeast Dioszegia hungarica PDD-24b-2 isolated from cloud water.</title>
        <authorList>
            <person name="Jarrige D."/>
            <person name="Haridas S."/>
            <person name="Bleykasten-Grosshans C."/>
            <person name="Joly M."/>
            <person name="Nadalig T."/>
            <person name="Sancelme M."/>
            <person name="Vuilleumier S."/>
            <person name="Grigoriev I.V."/>
            <person name="Amato P."/>
            <person name="Bringel F."/>
        </authorList>
    </citation>
    <scope>NUCLEOTIDE SEQUENCE</scope>
    <source>
        <strain evidence="4">PDD-24b-2</strain>
    </source>
</reference>
<comment type="caution">
    <text evidence="4">The sequence shown here is derived from an EMBL/GenBank/DDBJ whole genome shotgun (WGS) entry which is preliminary data.</text>
</comment>
<evidence type="ECO:0000313" key="5">
    <source>
        <dbReference type="Proteomes" id="UP001164286"/>
    </source>
</evidence>
<sequence>MSSSPPSAHAYNHDGVLVSDVPESQRVSALTDETRKVNDNRTGAEAIAPTVGPRSDSASNSVSTAAGPPAAGPPAGRPKLDKFAYSFWDPQMAPFRKIVYKILGGGSIVTIIIMWLALPMYWGSLWLSNVYTNNLGVRIVDYDGGAIGQAVVQGLMSRTGQLGYFTSPASAWPNAQGLIDSMLDEQEWAAISINSGTTSTLQIARQNGLQSYNGSQAITVYYAQARNELAVNSYLVPLIQQALGEITGQLSAQSTAQYLQANSGNATAISLLAQAPSTISNSIYYTLDNLRPYNQPVANAITLVGLIYCLIFAFIIAMMGNGAREIISPFMTTRSYILYRLGTPLLLYMPIALFFAMVNLPFRIHFDAHFSYAGGFFLWAFTVYLSMCALGLAVEFALTIVGPKFIGFFLVCWIIVNVSTVALPHELQPWIFRYGAGMPFYNINRTVRTIIFNTKNEIGQNLGILIAWIVVSLITVSLATWLSRRKAVNLHRKAKTEEERM</sequence>
<keyword evidence="5" id="KW-1185">Reference proteome</keyword>
<evidence type="ECO:0000256" key="1">
    <source>
        <dbReference type="SAM" id="MobiDB-lite"/>
    </source>
</evidence>
<dbReference type="InterPro" id="IPR053001">
    <property type="entry name" value="MNNG_permease-like"/>
</dbReference>
<dbReference type="EMBL" id="JAKWFO010000005">
    <property type="protein sequence ID" value="KAI9636433.1"/>
    <property type="molecule type" value="Genomic_DNA"/>
</dbReference>
<dbReference type="Pfam" id="PF12051">
    <property type="entry name" value="DUF3533"/>
    <property type="match status" value="1"/>
</dbReference>
<accession>A0AA38LVB8</accession>
<name>A0AA38LVB8_9TREE</name>
<feature type="transmembrane region" description="Helical" evidence="2">
    <location>
        <begin position="462"/>
        <end position="483"/>
    </location>
</feature>
<dbReference type="GO" id="GO:0016020">
    <property type="term" value="C:membrane"/>
    <property type="evidence" value="ECO:0007669"/>
    <property type="project" value="TreeGrafter"/>
</dbReference>
<feature type="region of interest" description="Disordered" evidence="1">
    <location>
        <begin position="1"/>
        <end position="75"/>
    </location>
</feature>
<organism evidence="4 5">
    <name type="scientific">Dioszegia hungarica</name>
    <dbReference type="NCBI Taxonomy" id="4972"/>
    <lineage>
        <taxon>Eukaryota</taxon>
        <taxon>Fungi</taxon>
        <taxon>Dikarya</taxon>
        <taxon>Basidiomycota</taxon>
        <taxon>Agaricomycotina</taxon>
        <taxon>Tremellomycetes</taxon>
        <taxon>Tremellales</taxon>
        <taxon>Bulleribasidiaceae</taxon>
        <taxon>Dioszegia</taxon>
    </lineage>
</organism>
<keyword evidence="2" id="KW-1133">Transmembrane helix</keyword>
<feature type="domain" description="DUF3533" evidence="3">
    <location>
        <begin position="109"/>
        <end position="473"/>
    </location>
</feature>
<keyword evidence="2" id="KW-0812">Transmembrane</keyword>
<feature type="transmembrane region" description="Helical" evidence="2">
    <location>
        <begin position="337"/>
        <end position="356"/>
    </location>
</feature>
<feature type="transmembrane region" description="Helical" evidence="2">
    <location>
        <begin position="98"/>
        <end position="118"/>
    </location>
</feature>
<proteinExistence type="predicted"/>
<feature type="transmembrane region" description="Helical" evidence="2">
    <location>
        <begin position="405"/>
        <end position="423"/>
    </location>
</feature>
<feature type="transmembrane region" description="Helical" evidence="2">
    <location>
        <begin position="297"/>
        <end position="317"/>
    </location>
</feature>
<evidence type="ECO:0000259" key="3">
    <source>
        <dbReference type="Pfam" id="PF12051"/>
    </source>
</evidence>
<evidence type="ECO:0000313" key="4">
    <source>
        <dbReference type="EMBL" id="KAI9636433.1"/>
    </source>
</evidence>
<evidence type="ECO:0000256" key="2">
    <source>
        <dbReference type="SAM" id="Phobius"/>
    </source>
</evidence>